<keyword evidence="4 6" id="KW-0067">ATP-binding</keyword>
<proteinExistence type="inferred from homology"/>
<dbReference type="InterPro" id="IPR005670">
    <property type="entry name" value="PstB-like"/>
</dbReference>
<keyword evidence="2" id="KW-0592">Phosphate transport</keyword>
<protein>
    <submittedName>
        <fullName evidence="6">Phosphate ABC transporter ATP-binding protein</fullName>
    </submittedName>
</protein>
<dbReference type="RefSeq" id="WP_283535017.1">
    <property type="nucleotide sequence ID" value="NZ_CP073633.1"/>
</dbReference>
<name>A0AAX3WBL6_METEX</name>
<dbReference type="SMART" id="SM00382">
    <property type="entry name" value="AAA"/>
    <property type="match status" value="1"/>
</dbReference>
<gene>
    <name evidence="6" type="ORF">KEC54_15950</name>
</gene>
<dbReference type="PROSITE" id="PS50893">
    <property type="entry name" value="ABC_TRANSPORTER_2"/>
    <property type="match status" value="1"/>
</dbReference>
<reference evidence="6" key="1">
    <citation type="journal article" date="2022" name="Biotechnol. Bioprocess Eng.">
        <title>Pan-genome Analysis Reveals Comparative Genomic Features of Central Metabolic Pathways in Methylorubrum extorquens.</title>
        <authorList>
            <person name="Lee G.M."/>
            <person name="Scott-Nevros Z.K."/>
            <person name="Lee S.-M."/>
            <person name="Kim D."/>
        </authorList>
    </citation>
    <scope>NUCLEOTIDE SEQUENCE</scope>
    <source>
        <strain evidence="6">ATCC 55366</strain>
    </source>
</reference>
<dbReference type="InterPro" id="IPR027417">
    <property type="entry name" value="P-loop_NTPase"/>
</dbReference>
<dbReference type="EMBL" id="CP073633">
    <property type="protein sequence ID" value="WHQ67886.1"/>
    <property type="molecule type" value="Genomic_DNA"/>
</dbReference>
<dbReference type="InterPro" id="IPR015854">
    <property type="entry name" value="ABC_transpr_LolD-like"/>
</dbReference>
<accession>A0AAX3WBL6</accession>
<evidence type="ECO:0000256" key="1">
    <source>
        <dbReference type="ARBA" id="ARBA00005417"/>
    </source>
</evidence>
<comment type="similarity">
    <text evidence="1">Belongs to the ABC transporter superfamily.</text>
</comment>
<evidence type="ECO:0000256" key="4">
    <source>
        <dbReference type="ARBA" id="ARBA00022840"/>
    </source>
</evidence>
<dbReference type="Gene3D" id="3.40.50.300">
    <property type="entry name" value="P-loop containing nucleotide triphosphate hydrolases"/>
    <property type="match status" value="1"/>
</dbReference>
<keyword evidence="3" id="KW-0547">Nucleotide-binding</keyword>
<dbReference type="PANTHER" id="PTHR24220">
    <property type="entry name" value="IMPORT ATP-BINDING PROTEIN"/>
    <property type="match status" value="1"/>
</dbReference>
<dbReference type="GO" id="GO:0005315">
    <property type="term" value="F:phosphate transmembrane transporter activity"/>
    <property type="evidence" value="ECO:0007669"/>
    <property type="project" value="InterPro"/>
</dbReference>
<dbReference type="InterPro" id="IPR003593">
    <property type="entry name" value="AAA+_ATPase"/>
</dbReference>
<dbReference type="PANTHER" id="PTHR24220:SF684">
    <property type="entry name" value="FE(3+) IONS IMPORT ATP-BINDING PROTEIN FBPC"/>
    <property type="match status" value="1"/>
</dbReference>
<dbReference type="Proteomes" id="UP001223720">
    <property type="component" value="Chromosome"/>
</dbReference>
<dbReference type="GO" id="GO:0005524">
    <property type="term" value="F:ATP binding"/>
    <property type="evidence" value="ECO:0007669"/>
    <property type="project" value="UniProtKB-KW"/>
</dbReference>
<keyword evidence="2" id="KW-0813">Transport</keyword>
<dbReference type="SUPFAM" id="SSF52540">
    <property type="entry name" value="P-loop containing nucleoside triphosphate hydrolases"/>
    <property type="match status" value="1"/>
</dbReference>
<dbReference type="PROSITE" id="PS00211">
    <property type="entry name" value="ABC_TRANSPORTER_1"/>
    <property type="match status" value="1"/>
</dbReference>
<dbReference type="GO" id="GO:0035435">
    <property type="term" value="P:phosphate ion transmembrane transport"/>
    <property type="evidence" value="ECO:0007669"/>
    <property type="project" value="InterPro"/>
</dbReference>
<dbReference type="InterPro" id="IPR003439">
    <property type="entry name" value="ABC_transporter-like_ATP-bd"/>
</dbReference>
<feature type="domain" description="ABC transporter" evidence="5">
    <location>
        <begin position="7"/>
        <end position="225"/>
    </location>
</feature>
<dbReference type="AlphaFoldDB" id="A0AAX3WBL6"/>
<sequence>MSAAPAIHLESVSLTLGGRVILDRIDLDVAAHGITALIGPNGAGKSVTLRVIDGLLRPDSGTVRLPPGRRAFVFQRPALVRASAAANVALGLVALKLSRRERAERIAAALARVGLSERANDAATRFSGGEQQRLALARAWAMQPDLLLLDEPTASLDPAATETIESLITEMARTGTTVLLVSHNLGQVARLADETVVLAAGRAVERGPTRSVLFSPRTPEARAYLTGELPWTAFAAAS</sequence>
<evidence type="ECO:0000259" key="5">
    <source>
        <dbReference type="PROSITE" id="PS50893"/>
    </source>
</evidence>
<dbReference type="InterPro" id="IPR017871">
    <property type="entry name" value="ABC_transporter-like_CS"/>
</dbReference>
<dbReference type="Pfam" id="PF00005">
    <property type="entry name" value="ABC_tran"/>
    <property type="match status" value="1"/>
</dbReference>
<dbReference type="GO" id="GO:0016887">
    <property type="term" value="F:ATP hydrolysis activity"/>
    <property type="evidence" value="ECO:0007669"/>
    <property type="project" value="InterPro"/>
</dbReference>
<evidence type="ECO:0000313" key="6">
    <source>
        <dbReference type="EMBL" id="WHQ67886.1"/>
    </source>
</evidence>
<evidence type="ECO:0000256" key="2">
    <source>
        <dbReference type="ARBA" id="ARBA00022592"/>
    </source>
</evidence>
<dbReference type="CDD" id="cd03260">
    <property type="entry name" value="ABC_PstB_phosphate_transporter"/>
    <property type="match status" value="1"/>
</dbReference>
<evidence type="ECO:0000313" key="7">
    <source>
        <dbReference type="Proteomes" id="UP001223720"/>
    </source>
</evidence>
<dbReference type="GO" id="GO:0005886">
    <property type="term" value="C:plasma membrane"/>
    <property type="evidence" value="ECO:0007669"/>
    <property type="project" value="TreeGrafter"/>
</dbReference>
<evidence type="ECO:0000256" key="3">
    <source>
        <dbReference type="ARBA" id="ARBA00022741"/>
    </source>
</evidence>
<organism evidence="6 7">
    <name type="scientific">Methylorubrum extorquens</name>
    <name type="common">Methylobacterium dichloromethanicum</name>
    <name type="synonym">Methylobacterium extorquens</name>
    <dbReference type="NCBI Taxonomy" id="408"/>
    <lineage>
        <taxon>Bacteria</taxon>
        <taxon>Pseudomonadati</taxon>
        <taxon>Pseudomonadota</taxon>
        <taxon>Alphaproteobacteria</taxon>
        <taxon>Hyphomicrobiales</taxon>
        <taxon>Methylobacteriaceae</taxon>
        <taxon>Methylorubrum</taxon>
    </lineage>
</organism>